<dbReference type="PANTHER" id="PTHR43163">
    <property type="entry name" value="DIPEPTIDE TRANSPORT SYSTEM PERMEASE PROTEIN DPPB-RELATED"/>
    <property type="match status" value="1"/>
</dbReference>
<keyword evidence="7 9" id="KW-0472">Membrane</keyword>
<evidence type="ECO:0000313" key="11">
    <source>
        <dbReference type="EMBL" id="SFP22086.1"/>
    </source>
</evidence>
<evidence type="ECO:0000256" key="5">
    <source>
        <dbReference type="ARBA" id="ARBA00022692"/>
    </source>
</evidence>
<keyword evidence="5 9" id="KW-0812">Transmembrane</keyword>
<evidence type="ECO:0000256" key="9">
    <source>
        <dbReference type="RuleBase" id="RU363032"/>
    </source>
</evidence>
<keyword evidence="12" id="KW-1185">Reference proteome</keyword>
<feature type="transmembrane region" description="Helical" evidence="9">
    <location>
        <begin position="240"/>
        <end position="258"/>
    </location>
</feature>
<dbReference type="GO" id="GO:0005886">
    <property type="term" value="C:plasma membrane"/>
    <property type="evidence" value="ECO:0007669"/>
    <property type="project" value="UniProtKB-SubCell"/>
</dbReference>
<evidence type="ECO:0000256" key="3">
    <source>
        <dbReference type="ARBA" id="ARBA00022475"/>
    </source>
</evidence>
<organism evidence="11 12">
    <name type="scientific">Ruminobacter amylophilus</name>
    <dbReference type="NCBI Taxonomy" id="867"/>
    <lineage>
        <taxon>Bacteria</taxon>
        <taxon>Pseudomonadati</taxon>
        <taxon>Pseudomonadota</taxon>
        <taxon>Gammaproteobacteria</taxon>
        <taxon>Aeromonadales</taxon>
        <taxon>Succinivibrionaceae</taxon>
        <taxon>Ruminobacter</taxon>
    </lineage>
</organism>
<evidence type="ECO:0000256" key="4">
    <source>
        <dbReference type="ARBA" id="ARBA00022519"/>
    </source>
</evidence>
<gene>
    <name evidence="11" type="ORF">SAMN02910344_00787</name>
</gene>
<evidence type="ECO:0000256" key="6">
    <source>
        <dbReference type="ARBA" id="ARBA00022989"/>
    </source>
</evidence>
<keyword evidence="3" id="KW-1003">Cell membrane</keyword>
<feature type="domain" description="ABC transmembrane type-1" evidence="10">
    <location>
        <begin position="72"/>
        <end position="301"/>
    </location>
</feature>
<dbReference type="Gene3D" id="1.10.3720.10">
    <property type="entry name" value="MetI-like"/>
    <property type="match status" value="1"/>
</dbReference>
<dbReference type="InterPro" id="IPR000515">
    <property type="entry name" value="MetI-like"/>
</dbReference>
<reference evidence="11 12" key="1">
    <citation type="submission" date="2016-10" db="EMBL/GenBank/DDBJ databases">
        <authorList>
            <person name="Varghese N."/>
            <person name="Submissions S."/>
        </authorList>
    </citation>
    <scope>NUCLEOTIDE SEQUENCE [LARGE SCALE GENOMIC DNA]</scope>
    <source>
        <strain evidence="11 12">DSM 1361</strain>
    </source>
</reference>
<dbReference type="Proteomes" id="UP000243745">
    <property type="component" value="Unassembled WGS sequence"/>
</dbReference>
<keyword evidence="6 9" id="KW-1133">Transmembrane helix</keyword>
<comment type="similarity">
    <text evidence="8">Belongs to the binding-protein-dependent transport system permease family. OppBC subfamily.</text>
</comment>
<feature type="transmembrane region" description="Helical" evidence="9">
    <location>
        <begin position="78"/>
        <end position="97"/>
    </location>
</feature>
<evidence type="ECO:0000256" key="8">
    <source>
        <dbReference type="ARBA" id="ARBA00024202"/>
    </source>
</evidence>
<dbReference type="PROSITE" id="PS50928">
    <property type="entry name" value="ABC_TM1"/>
    <property type="match status" value="1"/>
</dbReference>
<dbReference type="Pfam" id="PF00528">
    <property type="entry name" value="BPD_transp_1"/>
    <property type="match status" value="1"/>
</dbReference>
<evidence type="ECO:0000259" key="10">
    <source>
        <dbReference type="PROSITE" id="PS50928"/>
    </source>
</evidence>
<dbReference type="InterPro" id="IPR035906">
    <property type="entry name" value="MetI-like_sf"/>
</dbReference>
<dbReference type="GO" id="GO:0071916">
    <property type="term" value="F:dipeptide transmembrane transporter activity"/>
    <property type="evidence" value="ECO:0007669"/>
    <property type="project" value="TreeGrafter"/>
</dbReference>
<name>A0A662ZFZ1_9GAMM</name>
<evidence type="ECO:0000256" key="1">
    <source>
        <dbReference type="ARBA" id="ARBA00004429"/>
    </source>
</evidence>
<dbReference type="OrthoDB" id="9805855at2"/>
<dbReference type="EMBL" id="FOXF01000009">
    <property type="protein sequence ID" value="SFP22086.1"/>
    <property type="molecule type" value="Genomic_DNA"/>
</dbReference>
<evidence type="ECO:0000256" key="7">
    <source>
        <dbReference type="ARBA" id="ARBA00023136"/>
    </source>
</evidence>
<comment type="subcellular location">
    <subcellularLocation>
        <location evidence="1">Cell inner membrane</location>
        <topology evidence="1">Multi-pass membrane protein</topology>
    </subcellularLocation>
    <subcellularLocation>
        <location evidence="9">Cell membrane</location>
        <topology evidence="9">Multi-pass membrane protein</topology>
    </subcellularLocation>
</comment>
<feature type="transmembrane region" description="Helical" evidence="9">
    <location>
        <begin position="178"/>
        <end position="197"/>
    </location>
</feature>
<protein>
    <submittedName>
        <fullName evidence="11">Cationic peptide transport system permease protein</fullName>
    </submittedName>
</protein>
<evidence type="ECO:0000313" key="12">
    <source>
        <dbReference type="Proteomes" id="UP000243745"/>
    </source>
</evidence>
<sequence length="313" mass="35596">MIEFIFKKMQLFLITMFILTLILFWAHIRLGDLEINRIVPDYIHYATDLITLKFGNSSESGMPIIEEMKLFFPPTVELLLLSLVISFGFGIFLGIVGGLNHHSFTDKCIYGYCLLSSSVPVYWSAQIFILLFCIYIKIFPTSGNISLLYDVPRYSGFMTIDVIIYGNYDVFMDMLKHLALPLTALSIVPCATFARITRRATINLTQKYFIKAAYCRGESKFDIGVHHVLRNILPDIIQKLNIIICNLYSSCILVEVIFEWPGTGLWITQSISNSDGRIIEATTFVLGTSFLILNITLDILSTLVINRTRLTHS</sequence>
<proteinExistence type="inferred from homology"/>
<feature type="transmembrane region" description="Helical" evidence="9">
    <location>
        <begin position="278"/>
        <end position="305"/>
    </location>
</feature>
<dbReference type="SUPFAM" id="SSF161098">
    <property type="entry name" value="MetI-like"/>
    <property type="match status" value="1"/>
</dbReference>
<dbReference type="RefSeq" id="WP_031578966.1">
    <property type="nucleotide sequence ID" value="NZ_FOXF01000009.1"/>
</dbReference>
<dbReference type="AlphaFoldDB" id="A0A662ZFZ1"/>
<feature type="transmembrane region" description="Helical" evidence="9">
    <location>
        <begin position="109"/>
        <end position="138"/>
    </location>
</feature>
<dbReference type="PANTHER" id="PTHR43163:SF4">
    <property type="entry name" value="PUTRESCINE EXPORT SYSTEM PERMEASE PROTEIN SAPB"/>
    <property type="match status" value="1"/>
</dbReference>
<keyword evidence="2 9" id="KW-0813">Transport</keyword>
<keyword evidence="4" id="KW-0997">Cell inner membrane</keyword>
<accession>A0A662ZFZ1</accession>
<feature type="transmembrane region" description="Helical" evidence="9">
    <location>
        <begin position="12"/>
        <end position="28"/>
    </location>
</feature>
<dbReference type="CDD" id="cd06261">
    <property type="entry name" value="TM_PBP2"/>
    <property type="match status" value="1"/>
</dbReference>
<evidence type="ECO:0000256" key="2">
    <source>
        <dbReference type="ARBA" id="ARBA00022448"/>
    </source>
</evidence>